<evidence type="ECO:0000313" key="1">
    <source>
        <dbReference type="EMBL" id="TSC93683.1"/>
    </source>
</evidence>
<proteinExistence type="predicted"/>
<accession>A0A554LLD0</accession>
<gene>
    <name evidence="1" type="ORF">Athens101428_588</name>
</gene>
<sequence>MKKNVTIAVIVFLLVIAGISSFLIFNRQHTGTPSLISDVDSSKIRPEIKIYIDELYNSEITSIEHTTDGIEQTKKRLPNNPKEFSAGRFKVVFNNDNDKKVMIFQTEEKVGHISPITPGVTDVGGYVEIQKNPENDNSEGVAHTTKSLDNQSSLNSYTDLKLNASELDYLTRILYKKFEKSITDSQANYLNSVKDYALAIMFSRKNGIAEYHNQLINELKK</sequence>
<reference evidence="1 2" key="1">
    <citation type="submission" date="2017-07" db="EMBL/GenBank/DDBJ databases">
        <title>Mechanisms for carbon and nitrogen cycling indicate functional differentiation within the Candidate Phyla Radiation.</title>
        <authorList>
            <person name="Danczak R.E."/>
            <person name="Johnston M.D."/>
            <person name="Kenah C."/>
            <person name="Slattery M."/>
            <person name="Wrighton K.C."/>
            <person name="Wilkins M.J."/>
        </authorList>
    </citation>
    <scope>NUCLEOTIDE SEQUENCE [LARGE SCALE GENOMIC DNA]</scope>
    <source>
        <strain evidence="1">Athens1014_28</strain>
    </source>
</reference>
<dbReference type="AlphaFoldDB" id="A0A554LLD0"/>
<comment type="caution">
    <text evidence="1">The sequence shown here is derived from an EMBL/GenBank/DDBJ whole genome shotgun (WGS) entry which is preliminary data.</text>
</comment>
<protein>
    <submittedName>
        <fullName evidence="1">Uncharacterized protein</fullName>
    </submittedName>
</protein>
<evidence type="ECO:0000313" key="2">
    <source>
        <dbReference type="Proteomes" id="UP000316495"/>
    </source>
</evidence>
<name>A0A554LLD0_9BACT</name>
<organism evidence="1 2">
    <name type="scientific">Candidatus Berkelbacteria bacterium Athens1014_28</name>
    <dbReference type="NCBI Taxonomy" id="2017145"/>
    <lineage>
        <taxon>Bacteria</taxon>
        <taxon>Candidatus Berkelbacteria</taxon>
    </lineage>
</organism>
<dbReference type="Proteomes" id="UP000316495">
    <property type="component" value="Unassembled WGS sequence"/>
</dbReference>
<dbReference type="EMBL" id="VMGN01000033">
    <property type="protein sequence ID" value="TSC93683.1"/>
    <property type="molecule type" value="Genomic_DNA"/>
</dbReference>